<evidence type="ECO:0000313" key="4">
    <source>
        <dbReference type="Proteomes" id="UP000542125"/>
    </source>
</evidence>
<keyword evidence="1" id="KW-0812">Transmembrane</keyword>
<feature type="transmembrane region" description="Helical" evidence="1">
    <location>
        <begin position="62"/>
        <end position="87"/>
    </location>
</feature>
<dbReference type="RefSeq" id="WP_179584426.1">
    <property type="nucleotide sequence ID" value="NZ_JACBYR010000001.1"/>
</dbReference>
<feature type="transmembrane region" description="Helical" evidence="1">
    <location>
        <begin position="161"/>
        <end position="179"/>
    </location>
</feature>
<dbReference type="InterPro" id="IPR006976">
    <property type="entry name" value="VanZ-like"/>
</dbReference>
<sequence length="376" mass="39730">MSIVGPAAEPAPPALGHAAPLARLALLIVLLLVAYASLYPFTDWMDVGVPAFAYLKAPWPRYWVGSEIAANVAAYFPAGALFVWAVYPHCRGALAVLLAVLLCGGVSGGLEALQTFLPDRISSNVDLAANAAGAFLGALVGVATARRLIGRSALLKWRLRWFLPDAGPALILAALWVIVQVPRQPMLFGTGEFWLLLGDWAAFPAELVAEFWAPEPVHRVWAEQICTAVATVGAAMLLLHSAKPVAARGVLPVALVVLALTIKVLLQPLAIPGLDPAIWLTEGAVVGGCVGVAFAVLLSYVPNGVQRGLGIAALVMQLAIVNLFPADQYFGMSTVFRAGWLHLESLTLGLSVIWPVAALVWLTRPRRAPIVAAPPP</sequence>
<evidence type="ECO:0000259" key="2">
    <source>
        <dbReference type="Pfam" id="PF04892"/>
    </source>
</evidence>
<dbReference type="PANTHER" id="PTHR28008:SF1">
    <property type="entry name" value="DOMAIN PROTEIN, PUTATIVE (AFU_ORTHOLOGUE AFUA_3G10980)-RELATED"/>
    <property type="match status" value="1"/>
</dbReference>
<reference evidence="3 4" key="1">
    <citation type="submission" date="2020-07" db="EMBL/GenBank/DDBJ databases">
        <title>Genomic Encyclopedia of Type Strains, Phase IV (KMG-V): Genome sequencing to study the core and pangenomes of soil and plant-associated prokaryotes.</title>
        <authorList>
            <person name="Whitman W."/>
        </authorList>
    </citation>
    <scope>NUCLEOTIDE SEQUENCE [LARGE SCALE GENOMIC DNA]</scope>
    <source>
        <strain evidence="3 4">SAS40</strain>
    </source>
</reference>
<feature type="transmembrane region" description="Helical" evidence="1">
    <location>
        <begin position="129"/>
        <end position="149"/>
    </location>
</feature>
<evidence type="ECO:0000313" key="3">
    <source>
        <dbReference type="EMBL" id="NYE81979.1"/>
    </source>
</evidence>
<dbReference type="EMBL" id="JACBYR010000001">
    <property type="protein sequence ID" value="NYE81979.1"/>
    <property type="molecule type" value="Genomic_DNA"/>
</dbReference>
<feature type="transmembrane region" description="Helical" evidence="1">
    <location>
        <begin position="308"/>
        <end position="326"/>
    </location>
</feature>
<accession>A0A7Y9ITF1</accession>
<name>A0A7Y9ITF1_9BURK</name>
<evidence type="ECO:0000256" key="1">
    <source>
        <dbReference type="SAM" id="Phobius"/>
    </source>
</evidence>
<dbReference type="Proteomes" id="UP000542125">
    <property type="component" value="Unassembled WGS sequence"/>
</dbReference>
<dbReference type="PANTHER" id="PTHR28008">
    <property type="entry name" value="DOMAIN PROTEIN, PUTATIVE (AFU_ORTHOLOGUE AFUA_3G10980)-RELATED"/>
    <property type="match status" value="1"/>
</dbReference>
<feature type="transmembrane region" description="Helical" evidence="1">
    <location>
        <begin position="221"/>
        <end position="239"/>
    </location>
</feature>
<comment type="caution">
    <text evidence="3">The sequence shown here is derived from an EMBL/GenBank/DDBJ whole genome shotgun (WGS) entry which is preliminary data.</text>
</comment>
<feature type="transmembrane region" description="Helical" evidence="1">
    <location>
        <begin position="251"/>
        <end position="271"/>
    </location>
</feature>
<gene>
    <name evidence="3" type="ORF">FHW18_001250</name>
</gene>
<dbReference type="Pfam" id="PF04892">
    <property type="entry name" value="VanZ"/>
    <property type="match status" value="1"/>
</dbReference>
<feature type="transmembrane region" description="Helical" evidence="1">
    <location>
        <begin position="94"/>
        <end position="117"/>
    </location>
</feature>
<feature type="transmembrane region" description="Helical" evidence="1">
    <location>
        <begin position="346"/>
        <end position="363"/>
    </location>
</feature>
<keyword evidence="1" id="KW-0472">Membrane</keyword>
<feature type="transmembrane region" description="Helical" evidence="1">
    <location>
        <begin position="277"/>
        <end position="301"/>
    </location>
</feature>
<keyword evidence="1" id="KW-1133">Transmembrane helix</keyword>
<proteinExistence type="predicted"/>
<dbReference type="AlphaFoldDB" id="A0A7Y9ITF1"/>
<organism evidence="3 4">
    <name type="scientific">Pigmentiphaga litoralis</name>
    <dbReference type="NCBI Taxonomy" id="516702"/>
    <lineage>
        <taxon>Bacteria</taxon>
        <taxon>Pseudomonadati</taxon>
        <taxon>Pseudomonadota</taxon>
        <taxon>Betaproteobacteria</taxon>
        <taxon>Burkholderiales</taxon>
        <taxon>Alcaligenaceae</taxon>
        <taxon>Pigmentiphaga</taxon>
    </lineage>
</organism>
<feature type="domain" description="VanZ-like" evidence="2">
    <location>
        <begin position="37"/>
        <end position="140"/>
    </location>
</feature>
<keyword evidence="4" id="KW-1185">Reference proteome</keyword>
<feature type="transmembrane region" description="Helical" evidence="1">
    <location>
        <begin position="21"/>
        <end position="42"/>
    </location>
</feature>
<protein>
    <submittedName>
        <fullName evidence="3">VanZ family protein</fullName>
    </submittedName>
</protein>